<reference evidence="2" key="1">
    <citation type="journal article" date="2019" name="Int. J. Syst. Evol. Microbiol.">
        <title>The Global Catalogue of Microorganisms (GCM) 10K type strain sequencing project: providing services to taxonomists for standard genome sequencing and annotation.</title>
        <authorList>
            <consortium name="The Broad Institute Genomics Platform"/>
            <consortium name="The Broad Institute Genome Sequencing Center for Infectious Disease"/>
            <person name="Wu L."/>
            <person name="Ma J."/>
        </authorList>
    </citation>
    <scope>NUCLEOTIDE SEQUENCE [LARGE SCALE GENOMIC DNA]</scope>
    <source>
        <strain evidence="2">JCM 17939</strain>
    </source>
</reference>
<dbReference type="EMBL" id="BAABHK010000002">
    <property type="protein sequence ID" value="GAA4623797.1"/>
    <property type="molecule type" value="Genomic_DNA"/>
</dbReference>
<accession>A0ABP8U4L0</accession>
<proteinExistence type="predicted"/>
<evidence type="ECO:0000313" key="1">
    <source>
        <dbReference type="EMBL" id="GAA4623797.1"/>
    </source>
</evidence>
<sequence>MEMIEGFGIREFQLWVLLCMDFPGGVEHVSAALETLGSSREEMRAWGDREQAIPQVPVENLTITIHAAGESPTSHPMPTVPCSWLLEFYTSVLGDPVCEGLERRRKGMLGHRLLRWSLPLWPELWFEVAVGADGLLASSTRLVRRDDMPAVMLRDVTDLRSWSTTLDDIDRCAFGPTVDSGDNFGPGNKTMLFTAPDRRGRYREYYGRFGYDLLLEVGRA</sequence>
<dbReference type="Proteomes" id="UP001501442">
    <property type="component" value="Unassembled WGS sequence"/>
</dbReference>
<protein>
    <submittedName>
        <fullName evidence="1">Uncharacterized protein</fullName>
    </submittedName>
</protein>
<comment type="caution">
    <text evidence="1">The sequence shown here is derived from an EMBL/GenBank/DDBJ whole genome shotgun (WGS) entry which is preliminary data.</text>
</comment>
<dbReference type="RefSeq" id="WP_345430516.1">
    <property type="nucleotide sequence ID" value="NZ_BAABHK010000002.1"/>
</dbReference>
<name>A0ABP8U4L0_9ACTN</name>
<organism evidence="1 2">
    <name type="scientific">Actinoallomurus vinaceus</name>
    <dbReference type="NCBI Taxonomy" id="1080074"/>
    <lineage>
        <taxon>Bacteria</taxon>
        <taxon>Bacillati</taxon>
        <taxon>Actinomycetota</taxon>
        <taxon>Actinomycetes</taxon>
        <taxon>Streptosporangiales</taxon>
        <taxon>Thermomonosporaceae</taxon>
        <taxon>Actinoallomurus</taxon>
    </lineage>
</organism>
<evidence type="ECO:0000313" key="2">
    <source>
        <dbReference type="Proteomes" id="UP001501442"/>
    </source>
</evidence>
<gene>
    <name evidence="1" type="ORF">GCM10023196_021420</name>
</gene>
<keyword evidence="2" id="KW-1185">Reference proteome</keyword>